<dbReference type="Pfam" id="PF02666">
    <property type="entry name" value="PS_Dcarbxylase"/>
    <property type="match status" value="1"/>
</dbReference>
<dbReference type="PANTHER" id="PTHR35809">
    <property type="entry name" value="ARCHAETIDYLSERINE DECARBOXYLASE PROENZYME-RELATED"/>
    <property type="match status" value="1"/>
</dbReference>
<dbReference type="InterPro" id="IPR003817">
    <property type="entry name" value="PS_Dcarbxylase"/>
</dbReference>
<accession>A0A1E5G4E8</accession>
<dbReference type="RefSeq" id="WP_069642363.1">
    <property type="nucleotide sequence ID" value="NZ_MIJE01000002.1"/>
</dbReference>
<gene>
    <name evidence="12" type="ORF">BHF68_12925</name>
</gene>
<keyword evidence="8" id="KW-0456">Lyase</keyword>
<keyword evidence="6" id="KW-0865">Zymogen</keyword>
<comment type="caution">
    <text evidence="12">The sequence shown here is derived from an EMBL/GenBank/DDBJ whole genome shotgun (WGS) entry which is preliminary data.</text>
</comment>
<dbReference type="GO" id="GO:0008654">
    <property type="term" value="P:phospholipid biosynthetic process"/>
    <property type="evidence" value="ECO:0007669"/>
    <property type="project" value="UniProtKB-KW"/>
</dbReference>
<name>A0A1E5G4E8_9FIRM</name>
<dbReference type="GO" id="GO:0004609">
    <property type="term" value="F:phosphatidylserine decarboxylase activity"/>
    <property type="evidence" value="ECO:0007669"/>
    <property type="project" value="InterPro"/>
</dbReference>
<evidence type="ECO:0000256" key="10">
    <source>
        <dbReference type="ARBA" id="ARBA00023317"/>
    </source>
</evidence>
<evidence type="ECO:0000256" key="11">
    <source>
        <dbReference type="SAM" id="Phobius"/>
    </source>
</evidence>
<dbReference type="PANTHER" id="PTHR35809:SF1">
    <property type="entry name" value="ARCHAETIDYLSERINE DECARBOXYLASE PROENZYME-RELATED"/>
    <property type="match status" value="1"/>
</dbReference>
<evidence type="ECO:0000313" key="12">
    <source>
        <dbReference type="EMBL" id="OEF97966.1"/>
    </source>
</evidence>
<keyword evidence="7" id="KW-0594">Phospholipid biosynthesis</keyword>
<dbReference type="Proteomes" id="UP000094296">
    <property type="component" value="Unassembled WGS sequence"/>
</dbReference>
<keyword evidence="13" id="KW-1185">Reference proteome</keyword>
<evidence type="ECO:0000256" key="9">
    <source>
        <dbReference type="ARBA" id="ARBA00023264"/>
    </source>
</evidence>
<evidence type="ECO:0000256" key="8">
    <source>
        <dbReference type="ARBA" id="ARBA00023239"/>
    </source>
</evidence>
<dbReference type="STRING" id="766136.BHF68_12925"/>
<dbReference type="NCBIfam" id="NF003685">
    <property type="entry name" value="PRK05305.2-5"/>
    <property type="match status" value="1"/>
</dbReference>
<protein>
    <submittedName>
        <fullName evidence="12">Phosphatidylserine decarboxylase</fullName>
    </submittedName>
</protein>
<keyword evidence="2" id="KW-0444">Lipid biosynthesis</keyword>
<keyword evidence="5 11" id="KW-0472">Membrane</keyword>
<evidence type="ECO:0000256" key="1">
    <source>
        <dbReference type="ARBA" id="ARBA00022475"/>
    </source>
</evidence>
<keyword evidence="9" id="KW-1208">Phospholipid metabolism</keyword>
<feature type="transmembrane region" description="Helical" evidence="11">
    <location>
        <begin position="12"/>
        <end position="45"/>
    </location>
</feature>
<evidence type="ECO:0000256" key="4">
    <source>
        <dbReference type="ARBA" id="ARBA00023098"/>
    </source>
</evidence>
<evidence type="ECO:0000313" key="13">
    <source>
        <dbReference type="Proteomes" id="UP000094296"/>
    </source>
</evidence>
<dbReference type="AlphaFoldDB" id="A0A1E5G4E8"/>
<sequence length="210" mass="23516">MNKHALKDEGIFTLLFAIVVAGFLFFLYIPLVVLGIGLILFILYFFRDPLREIEAADDIIYAACDGTVVEIKDVNEERFFKGEAKAIHIFMSPTNVHVNRTPITGEVTYQHYQKGKFVPATRENCYEVNERNYIGIENANTKVLLVQVAGIMARRVVSWVEVGQKVNQGDKIGMIKFSSGTQHFLPNSVEVLVKPGDKVQAGITPIGRLV</sequence>
<keyword evidence="10" id="KW-0670">Pyruvate</keyword>
<dbReference type="OrthoDB" id="9790893at2"/>
<proteinExistence type="predicted"/>
<keyword evidence="3" id="KW-0210">Decarboxylase</keyword>
<evidence type="ECO:0000256" key="6">
    <source>
        <dbReference type="ARBA" id="ARBA00023145"/>
    </source>
</evidence>
<evidence type="ECO:0000256" key="5">
    <source>
        <dbReference type="ARBA" id="ARBA00023136"/>
    </source>
</evidence>
<keyword evidence="4" id="KW-0443">Lipid metabolism</keyword>
<organism evidence="12 13">
    <name type="scientific">Desulfuribacillus alkaliarsenatis</name>
    <dbReference type="NCBI Taxonomy" id="766136"/>
    <lineage>
        <taxon>Bacteria</taxon>
        <taxon>Bacillati</taxon>
        <taxon>Bacillota</taxon>
        <taxon>Desulfuribacillia</taxon>
        <taxon>Desulfuribacillales</taxon>
        <taxon>Desulfuribacillaceae</taxon>
        <taxon>Desulfuribacillus</taxon>
    </lineage>
</organism>
<keyword evidence="11" id="KW-1133">Transmembrane helix</keyword>
<evidence type="ECO:0000256" key="3">
    <source>
        <dbReference type="ARBA" id="ARBA00022793"/>
    </source>
</evidence>
<evidence type="ECO:0000256" key="2">
    <source>
        <dbReference type="ARBA" id="ARBA00022516"/>
    </source>
</evidence>
<keyword evidence="11" id="KW-0812">Transmembrane</keyword>
<keyword evidence="1" id="KW-1003">Cell membrane</keyword>
<dbReference type="EMBL" id="MIJE01000002">
    <property type="protein sequence ID" value="OEF97966.1"/>
    <property type="molecule type" value="Genomic_DNA"/>
</dbReference>
<dbReference type="InterPro" id="IPR033175">
    <property type="entry name" value="PSD-A"/>
</dbReference>
<reference evidence="12 13" key="1">
    <citation type="submission" date="2016-09" db="EMBL/GenBank/DDBJ databases">
        <title>Draft genome sequence for the type strain of Desulfuribacillus alkaliarsenatis AHT28, an obligately anaerobic, sulfidogenic bacterium isolated from Russian soda lake sediments.</title>
        <authorList>
            <person name="Abin C.A."/>
            <person name="Hollibaugh J.T."/>
        </authorList>
    </citation>
    <scope>NUCLEOTIDE SEQUENCE [LARGE SCALE GENOMIC DNA]</scope>
    <source>
        <strain evidence="12 13">AHT28</strain>
    </source>
</reference>
<evidence type="ECO:0000256" key="7">
    <source>
        <dbReference type="ARBA" id="ARBA00023209"/>
    </source>
</evidence>